<accession>A0ACA9SJ28</accession>
<comment type="caution">
    <text evidence="1">The sequence shown here is derived from an EMBL/GenBank/DDBJ whole genome shotgun (WGS) entry which is preliminary data.</text>
</comment>
<gene>
    <name evidence="1" type="ORF">RPERSI_LOCUS31850</name>
</gene>
<protein>
    <submittedName>
        <fullName evidence="1">20791_t:CDS:1</fullName>
    </submittedName>
</protein>
<name>A0ACA9SJ28_9GLOM</name>
<dbReference type="EMBL" id="CAJVQC010130162">
    <property type="protein sequence ID" value="CAG8841385.1"/>
    <property type="molecule type" value="Genomic_DNA"/>
</dbReference>
<feature type="non-terminal residue" evidence="1">
    <location>
        <position position="179"/>
    </location>
</feature>
<evidence type="ECO:0000313" key="1">
    <source>
        <dbReference type="EMBL" id="CAG8841385.1"/>
    </source>
</evidence>
<keyword evidence="2" id="KW-1185">Reference proteome</keyword>
<sequence length="179" mass="20424">MKHFGGKAPHRLTPYVEVLQTRVNKVNKATVCKACIEKLGREIAIERSIFTNTKACTKVHLKKCQNFFEKYTEEERNEILYGSDDESQEINTIVSTNSATSLSTNSSFISTASEPTTKTTKTTKTHPIRHTKSRPSKGLIDNHLLRDLNPAEYIVFERHLLKSTISNGWAFRWIENPEI</sequence>
<reference evidence="1" key="1">
    <citation type="submission" date="2021-06" db="EMBL/GenBank/DDBJ databases">
        <authorList>
            <person name="Kallberg Y."/>
            <person name="Tangrot J."/>
            <person name="Rosling A."/>
        </authorList>
    </citation>
    <scope>NUCLEOTIDE SEQUENCE</scope>
    <source>
        <strain evidence="1">MA461A</strain>
    </source>
</reference>
<proteinExistence type="predicted"/>
<evidence type="ECO:0000313" key="2">
    <source>
        <dbReference type="Proteomes" id="UP000789920"/>
    </source>
</evidence>
<organism evidence="1 2">
    <name type="scientific">Racocetra persica</name>
    <dbReference type="NCBI Taxonomy" id="160502"/>
    <lineage>
        <taxon>Eukaryota</taxon>
        <taxon>Fungi</taxon>
        <taxon>Fungi incertae sedis</taxon>
        <taxon>Mucoromycota</taxon>
        <taxon>Glomeromycotina</taxon>
        <taxon>Glomeromycetes</taxon>
        <taxon>Diversisporales</taxon>
        <taxon>Gigasporaceae</taxon>
        <taxon>Racocetra</taxon>
    </lineage>
</organism>
<dbReference type="Proteomes" id="UP000789920">
    <property type="component" value="Unassembled WGS sequence"/>
</dbReference>